<sequence>MDEGKGKASGDLLLTRLTKKRLSELGLRLSGDSGLYIEGELLDQLARSDPEGYLRRIAKIKKAVLSAEFLSSPKTHLGPIGFAKAFEVSDGIGLLRIEFTPKGKPRRYCLSLCKALGPLRLSGFARCAGKRSASS</sequence>
<dbReference type="AlphaFoldDB" id="A0A9D9GV51"/>
<evidence type="ECO:0000313" key="2">
    <source>
        <dbReference type="Proteomes" id="UP000823634"/>
    </source>
</evidence>
<evidence type="ECO:0000313" key="1">
    <source>
        <dbReference type="EMBL" id="MBO8426231.1"/>
    </source>
</evidence>
<dbReference type="EMBL" id="JADINA010000019">
    <property type="protein sequence ID" value="MBO8426231.1"/>
    <property type="molecule type" value="Genomic_DNA"/>
</dbReference>
<reference evidence="1" key="1">
    <citation type="submission" date="2020-10" db="EMBL/GenBank/DDBJ databases">
        <authorList>
            <person name="Gilroy R."/>
        </authorList>
    </citation>
    <scope>NUCLEOTIDE SEQUENCE</scope>
    <source>
        <strain evidence="1">17113</strain>
    </source>
</reference>
<protein>
    <submittedName>
        <fullName evidence="1">Uncharacterized protein</fullName>
    </submittedName>
</protein>
<reference evidence="1" key="2">
    <citation type="journal article" date="2021" name="PeerJ">
        <title>Extensive microbial diversity within the chicken gut microbiome revealed by metagenomics and culture.</title>
        <authorList>
            <person name="Gilroy R."/>
            <person name="Ravi A."/>
            <person name="Getino M."/>
            <person name="Pursley I."/>
            <person name="Horton D.L."/>
            <person name="Alikhan N.F."/>
            <person name="Baker D."/>
            <person name="Gharbi K."/>
            <person name="Hall N."/>
            <person name="Watson M."/>
            <person name="Adriaenssens E.M."/>
            <person name="Foster-Nyarko E."/>
            <person name="Jarju S."/>
            <person name="Secka A."/>
            <person name="Antonio M."/>
            <person name="Oren A."/>
            <person name="Chaudhuri R.R."/>
            <person name="La Ragione R."/>
            <person name="Hildebrand F."/>
            <person name="Pallen M.J."/>
        </authorList>
    </citation>
    <scope>NUCLEOTIDE SEQUENCE</scope>
    <source>
        <strain evidence="1">17113</strain>
    </source>
</reference>
<gene>
    <name evidence="1" type="ORF">IAC61_02790</name>
</gene>
<name>A0A9D9GV51_9FIRM</name>
<organism evidence="1 2">
    <name type="scientific">Candidatus Alloenteromonas pullistercoris</name>
    <dbReference type="NCBI Taxonomy" id="2840785"/>
    <lineage>
        <taxon>Bacteria</taxon>
        <taxon>Bacillati</taxon>
        <taxon>Bacillota</taxon>
        <taxon>Bacillota incertae sedis</taxon>
        <taxon>Candidatus Alloenteromonas</taxon>
    </lineage>
</organism>
<proteinExistence type="predicted"/>
<dbReference type="Proteomes" id="UP000823634">
    <property type="component" value="Unassembled WGS sequence"/>
</dbReference>
<comment type="caution">
    <text evidence="1">The sequence shown here is derived from an EMBL/GenBank/DDBJ whole genome shotgun (WGS) entry which is preliminary data.</text>
</comment>
<accession>A0A9D9GV51</accession>